<dbReference type="GO" id="GO:0006353">
    <property type="term" value="P:DNA-templated transcription termination"/>
    <property type="evidence" value="ECO:0007669"/>
    <property type="project" value="UniProtKB-KW"/>
</dbReference>
<evidence type="ECO:0000256" key="3">
    <source>
        <dbReference type="ARBA" id="ARBA00022946"/>
    </source>
</evidence>
<name>A0AAN8USK5_9MAGN</name>
<dbReference type="EMBL" id="JBAMMX010000025">
    <property type="protein sequence ID" value="KAK6915223.1"/>
    <property type="molecule type" value="Genomic_DNA"/>
</dbReference>
<evidence type="ECO:0000256" key="1">
    <source>
        <dbReference type="ARBA" id="ARBA00007692"/>
    </source>
</evidence>
<keyword evidence="2" id="KW-0804">Transcription</keyword>
<dbReference type="Gene3D" id="1.25.70.10">
    <property type="entry name" value="Transcription termination factor 3, mitochondrial"/>
    <property type="match status" value="1"/>
</dbReference>
<dbReference type="GO" id="GO:0003676">
    <property type="term" value="F:nucleic acid binding"/>
    <property type="evidence" value="ECO:0007669"/>
    <property type="project" value="InterPro"/>
</dbReference>
<accession>A0AAN8USK5</accession>
<evidence type="ECO:0000256" key="2">
    <source>
        <dbReference type="ARBA" id="ARBA00022472"/>
    </source>
</evidence>
<dbReference type="InterPro" id="IPR003690">
    <property type="entry name" value="MTERF"/>
</dbReference>
<sequence>MSAKILQILIPPSANHRSASTTTTRTLYLLRVQPFLDFRRKHLCLFHFHLPPRRNLSVSISALVSSNGVSEQFEEEAEAREAISQILQESGLSRKDSIQIASNSPKYVKMLVDSVRDLDESSLWNSFSQSEQGEEFCFRKKVCYMAKEKGDNGVVPFLESIGLTLSSSMRISRYLSSETLPALIRKVNYVKEMFFSGSDREVLIGTNSRRFMMHLSISVDEDLQQILSFFEKVEARRGGLNMLGSTDASFQYLLESFPRLLLLSIESQLEPLVKLLENIGVPRGRMKDVLLLFPLIAFYDITEIKQRLQALHQVGALDKDVGKIFLKYPWVLSKSILQNLNNILSFFELEKVPREDIERAIRSWPLLLGCSVSKLRLMVEHFSELGIQKRRLGQVIARSPQLLLRKPHEFLQVILFLEDLGFDKETVGKILGRCPEIFATNIEKTLKKKLQFLSDIGVSRKHYPRVIRKYPELFVSDTYGNLLPRIKYLRESGLSEKEIAFMIRKFSPLLGYSIQEVLKPKMEFLVNTMQRSTREVVDYPRYFSYSLEKKIIPRYWVLKGRNIECSLQEMLGKNDDEFAAEFMGVGRMFVPLSNNLQ</sequence>
<comment type="caution">
    <text evidence="4">The sequence shown here is derived from an EMBL/GenBank/DDBJ whole genome shotgun (WGS) entry which is preliminary data.</text>
</comment>
<comment type="similarity">
    <text evidence="1">Belongs to the mTERF family.</text>
</comment>
<dbReference type="Proteomes" id="UP001370490">
    <property type="component" value="Unassembled WGS sequence"/>
</dbReference>
<keyword evidence="3" id="KW-0809">Transit peptide</keyword>
<dbReference type="FunFam" id="1.25.70.10:FF:000015">
    <property type="entry name" value="Mitochondrial transcription termination factor family protein"/>
    <property type="match status" value="1"/>
</dbReference>
<dbReference type="PANTHER" id="PTHR13068:SF151">
    <property type="entry name" value="TRANSCRIPTION TERMINATION FACTOR MTERF9, CHLOROPLASTIC"/>
    <property type="match status" value="1"/>
</dbReference>
<reference evidence="4 5" key="1">
    <citation type="submission" date="2023-12" db="EMBL/GenBank/DDBJ databases">
        <title>A high-quality genome assembly for Dillenia turbinata (Dilleniales).</title>
        <authorList>
            <person name="Chanderbali A."/>
        </authorList>
    </citation>
    <scope>NUCLEOTIDE SEQUENCE [LARGE SCALE GENOMIC DNA]</scope>
    <source>
        <strain evidence="4">LSX21</strain>
        <tissue evidence="4">Leaf</tissue>
    </source>
</reference>
<dbReference type="InterPro" id="IPR038538">
    <property type="entry name" value="MTERF_sf"/>
</dbReference>
<keyword evidence="2" id="KW-0805">Transcription regulation</keyword>
<organism evidence="4 5">
    <name type="scientific">Dillenia turbinata</name>
    <dbReference type="NCBI Taxonomy" id="194707"/>
    <lineage>
        <taxon>Eukaryota</taxon>
        <taxon>Viridiplantae</taxon>
        <taxon>Streptophyta</taxon>
        <taxon>Embryophyta</taxon>
        <taxon>Tracheophyta</taxon>
        <taxon>Spermatophyta</taxon>
        <taxon>Magnoliopsida</taxon>
        <taxon>eudicotyledons</taxon>
        <taxon>Gunneridae</taxon>
        <taxon>Pentapetalae</taxon>
        <taxon>Dilleniales</taxon>
        <taxon>Dilleniaceae</taxon>
        <taxon>Dillenia</taxon>
    </lineage>
</organism>
<protein>
    <submittedName>
        <fullName evidence="4">Transcription termination factor, mitochondrial/chloroplastic</fullName>
    </submittedName>
</protein>
<dbReference type="Pfam" id="PF02536">
    <property type="entry name" value="mTERF"/>
    <property type="match status" value="1"/>
</dbReference>
<dbReference type="SMART" id="SM00733">
    <property type="entry name" value="Mterf"/>
    <property type="match status" value="9"/>
</dbReference>
<evidence type="ECO:0000313" key="4">
    <source>
        <dbReference type="EMBL" id="KAK6915223.1"/>
    </source>
</evidence>
<gene>
    <name evidence="4" type="ORF">RJ641_020340</name>
</gene>
<dbReference type="PANTHER" id="PTHR13068">
    <property type="entry name" value="CGI-12 PROTEIN-RELATED"/>
    <property type="match status" value="1"/>
</dbReference>
<keyword evidence="5" id="KW-1185">Reference proteome</keyword>
<proteinExistence type="inferred from homology"/>
<keyword evidence="2" id="KW-0806">Transcription termination</keyword>
<dbReference type="AlphaFoldDB" id="A0AAN8USK5"/>
<evidence type="ECO:0000313" key="5">
    <source>
        <dbReference type="Proteomes" id="UP001370490"/>
    </source>
</evidence>